<evidence type="ECO:0000259" key="15">
    <source>
        <dbReference type="PROSITE" id="PS51392"/>
    </source>
</evidence>
<feature type="domain" description="KEN" evidence="15">
    <location>
        <begin position="644"/>
        <end position="785"/>
    </location>
</feature>
<keyword evidence="6 13" id="KW-0812">Transmembrane</keyword>
<feature type="transmembrane region" description="Helical" evidence="13">
    <location>
        <begin position="983"/>
        <end position="1003"/>
    </location>
</feature>
<feature type="region of interest" description="Disordered" evidence="12">
    <location>
        <begin position="784"/>
        <end position="809"/>
    </location>
</feature>
<evidence type="ECO:0000256" key="12">
    <source>
        <dbReference type="SAM" id="MobiDB-lite"/>
    </source>
</evidence>
<proteinExistence type="predicted"/>
<evidence type="ECO:0000256" key="2">
    <source>
        <dbReference type="ARBA" id="ARBA00004479"/>
    </source>
</evidence>
<dbReference type="Gene3D" id="1.20.1440.180">
    <property type="entry name" value="KEN domain"/>
    <property type="match status" value="1"/>
</dbReference>
<dbReference type="AlphaFoldDB" id="A0A4U0UI90"/>
<gene>
    <name evidence="16" type="ORF">B0A54_13952</name>
</gene>
<dbReference type="GO" id="GO:0006397">
    <property type="term" value="P:mRNA processing"/>
    <property type="evidence" value="ECO:0007669"/>
    <property type="project" value="InterPro"/>
</dbReference>
<dbReference type="OrthoDB" id="63989at2759"/>
<sequence>MQPRPKVPHLKDLLWWSLFLAPVTAAALQQQPQHAYTSRAALDRLSDAAASSQERWRASAPDTLDPPVSGQRFKDTHAENRSRSRSREKQRTSNNERALATYAPADSNPAVRAPPASRSSATAGLTSRQPARSLQDWQVEDIVLLATVDGKLHARDRTTGAARWQLEVDTPMVETSYHRHNRSVDGDGSDVDDLIWIVEPSQDGQIYVYVPGSGLGMQRLGYTVKELADLAPYAGDGHLAISYTAEKKNTLYTIDAGTGNILKVFSSAGAITNDDRSCRRVNSLESLEEDDEKCEPIGTLLLGRTEYTIGVNTLNGVNTIKYFEWGPNNRDQDLKSKYTATMDRKYVYSRYDGSVFGLDLGTHDDYSPVPANKPVYREKFSSPVARVFDVVRPSENPSRDAALVVLPQPVGPALDELSSLDADTVDNVFVNCTESGSWYALSETNYPAVTEGAQTARCYSDDSVGIPVVPMSKAYRDRFMGVHQLSPIGHRTGTPKIGAADYPVIDPPPEIYSDAVQLLTPDKPGWKSHLPSVRMVLMTIIVASLAACATLYRERLRSAVQSPPAVPELAATVLELPVVTDEQSEAQTPTMIREGEPATETMAVLERWQDAYEPTQLIEWMLEPQPENRPTALQVLTHPFFWTAEKRLAFLCDASDHFEREARGTVDDDYAGDSFDLRLLEDRVGDVIGGRSDFLAKLDRQFVDTLGKQRKYSGNRLLDLLRALRNKKNHYEDMPAEVKARVGPLAGGYLRYWTDRFPLLLMTCYEVIHQVGIQESDRFRGLDGPAAPPPGYSQAPPSYQDEPVVGEARTEDDNVPDDFKFGGSVSEATLPIRMQFIRKVYAILTVQLLFTTALSAVSFFSKPYKNWIQSNQWMMWISLFGAIGFMLLTFWKRKSYPTNLVFLAGFTGLEAYSISVITSFYDSRIIVEALIFTLGIFLVLTLFACQSKYDFTAWQPYLFGALWIVILFGFMAAFFPHTSGLELGYGIVCALIFSGYILVDTQLIMRHYHVEEEIAAAISLYLDVINLFLSILRILNSQQSNN</sequence>
<feature type="chain" id="PRO_5020856158" description="non-specific serine/threonine protein kinase" evidence="14">
    <location>
        <begin position="26"/>
        <end position="1042"/>
    </location>
</feature>
<evidence type="ECO:0000256" key="4">
    <source>
        <dbReference type="ARBA" id="ARBA00022527"/>
    </source>
</evidence>
<keyword evidence="11 13" id="KW-0472">Membrane</keyword>
<dbReference type="Pfam" id="PF01027">
    <property type="entry name" value="Bax1-I"/>
    <property type="match status" value="1"/>
</dbReference>
<dbReference type="STRING" id="329885.A0A4U0UI90"/>
<dbReference type="Pfam" id="PF06479">
    <property type="entry name" value="Ribonuc_2-5A"/>
    <property type="match status" value="1"/>
</dbReference>
<dbReference type="PANTHER" id="PTHR23291">
    <property type="entry name" value="BAX INHIBITOR-RELATED"/>
    <property type="match status" value="1"/>
</dbReference>
<feature type="signal peptide" evidence="14">
    <location>
        <begin position="1"/>
        <end position="25"/>
    </location>
</feature>
<dbReference type="Proteomes" id="UP000310066">
    <property type="component" value="Unassembled WGS sequence"/>
</dbReference>
<protein>
    <recommendedName>
        <fullName evidence="3">non-specific serine/threonine protein kinase</fullName>
        <ecNumber evidence="3">2.7.11.1</ecNumber>
    </recommendedName>
</protein>
<accession>A0A4U0UI90</accession>
<keyword evidence="7" id="KW-0547">Nucleotide-binding</keyword>
<dbReference type="SUPFAM" id="SSF50998">
    <property type="entry name" value="Quinoprotein alcohol dehydrogenase-like"/>
    <property type="match status" value="1"/>
</dbReference>
<evidence type="ECO:0000256" key="1">
    <source>
        <dbReference type="ARBA" id="ARBA00004141"/>
    </source>
</evidence>
<feature type="transmembrane region" description="Helical" evidence="13">
    <location>
        <begin position="840"/>
        <end position="861"/>
    </location>
</feature>
<dbReference type="GO" id="GO:0004540">
    <property type="term" value="F:RNA nuclease activity"/>
    <property type="evidence" value="ECO:0007669"/>
    <property type="project" value="InterPro"/>
</dbReference>
<dbReference type="InterPro" id="IPR011047">
    <property type="entry name" value="Quinoprotein_ADH-like_sf"/>
</dbReference>
<dbReference type="SMART" id="SM00580">
    <property type="entry name" value="PUG"/>
    <property type="match status" value="1"/>
</dbReference>
<evidence type="ECO:0000256" key="13">
    <source>
        <dbReference type="SAM" id="Phobius"/>
    </source>
</evidence>
<feature type="compositionally biased region" description="Basic and acidic residues" evidence="12">
    <location>
        <begin position="72"/>
        <end position="91"/>
    </location>
</feature>
<dbReference type="InterPro" id="IPR010513">
    <property type="entry name" value="KEN_dom"/>
</dbReference>
<feature type="transmembrane region" description="Helical" evidence="13">
    <location>
        <begin position="925"/>
        <end position="945"/>
    </location>
</feature>
<dbReference type="Gene3D" id="2.130.10.10">
    <property type="entry name" value="YVTN repeat-like/Quinoprotein amine dehydrogenase"/>
    <property type="match status" value="1"/>
</dbReference>
<dbReference type="PANTHER" id="PTHR23291:SF50">
    <property type="entry name" value="PROTEIN LIFEGUARD 4"/>
    <property type="match status" value="1"/>
</dbReference>
<keyword evidence="8" id="KW-0418">Kinase</keyword>
<evidence type="ECO:0000256" key="5">
    <source>
        <dbReference type="ARBA" id="ARBA00022679"/>
    </source>
</evidence>
<name>A0A4U0UI90_9PEZI</name>
<comment type="subcellular location">
    <subcellularLocation>
        <location evidence="1">Membrane</location>
        <topology evidence="1">Multi-pass membrane protein</topology>
    </subcellularLocation>
    <subcellularLocation>
        <location evidence="2">Membrane</location>
        <topology evidence="2">Single-pass type I membrane protein</topology>
    </subcellularLocation>
</comment>
<keyword evidence="9" id="KW-0067">ATP-binding</keyword>
<feature type="transmembrane region" description="Helical" evidence="13">
    <location>
        <begin position="957"/>
        <end position="977"/>
    </location>
</feature>
<comment type="caution">
    <text evidence="16">The sequence shown here is derived from an EMBL/GenBank/DDBJ whole genome shotgun (WGS) entry which is preliminary data.</text>
</comment>
<dbReference type="SMART" id="SM00564">
    <property type="entry name" value="PQQ"/>
    <property type="match status" value="2"/>
</dbReference>
<dbReference type="InterPro" id="IPR006214">
    <property type="entry name" value="Bax_inhibitor_1-related"/>
</dbReference>
<dbReference type="Gene3D" id="1.10.510.10">
    <property type="entry name" value="Transferase(Phosphotransferase) domain 1"/>
    <property type="match status" value="1"/>
</dbReference>
<evidence type="ECO:0000256" key="3">
    <source>
        <dbReference type="ARBA" id="ARBA00012513"/>
    </source>
</evidence>
<evidence type="ECO:0000313" key="16">
    <source>
        <dbReference type="EMBL" id="TKA35157.1"/>
    </source>
</evidence>
<evidence type="ECO:0000256" key="14">
    <source>
        <dbReference type="SAM" id="SignalP"/>
    </source>
</evidence>
<evidence type="ECO:0000256" key="10">
    <source>
        <dbReference type="ARBA" id="ARBA00022989"/>
    </source>
</evidence>
<keyword evidence="4" id="KW-0723">Serine/threonine-protein kinase</keyword>
<reference evidence="16 17" key="1">
    <citation type="submission" date="2017-03" db="EMBL/GenBank/DDBJ databases">
        <title>Genomes of endolithic fungi from Antarctica.</title>
        <authorList>
            <person name="Coleine C."/>
            <person name="Masonjones S."/>
            <person name="Stajich J.E."/>
        </authorList>
    </citation>
    <scope>NUCLEOTIDE SEQUENCE [LARGE SCALE GENOMIC DNA]</scope>
    <source>
        <strain evidence="16 17">CCFEE 5311</strain>
    </source>
</reference>
<dbReference type="PROSITE" id="PS51392">
    <property type="entry name" value="KEN"/>
    <property type="match status" value="1"/>
</dbReference>
<evidence type="ECO:0000256" key="7">
    <source>
        <dbReference type="ARBA" id="ARBA00022741"/>
    </source>
</evidence>
<dbReference type="CDD" id="cd10429">
    <property type="entry name" value="GAAP_like"/>
    <property type="match status" value="1"/>
</dbReference>
<dbReference type="SUPFAM" id="SSF56112">
    <property type="entry name" value="Protein kinase-like (PK-like)"/>
    <property type="match status" value="1"/>
</dbReference>
<evidence type="ECO:0000256" key="8">
    <source>
        <dbReference type="ARBA" id="ARBA00022777"/>
    </source>
</evidence>
<evidence type="ECO:0000313" key="17">
    <source>
        <dbReference type="Proteomes" id="UP000310066"/>
    </source>
</evidence>
<dbReference type="CDD" id="cd09769">
    <property type="entry name" value="Luminal_IRE1"/>
    <property type="match status" value="1"/>
</dbReference>
<dbReference type="InterPro" id="IPR015943">
    <property type="entry name" value="WD40/YVTN_repeat-like_dom_sf"/>
</dbReference>
<dbReference type="EMBL" id="NAJP01000072">
    <property type="protein sequence ID" value="TKA35157.1"/>
    <property type="molecule type" value="Genomic_DNA"/>
</dbReference>
<dbReference type="GO" id="GO:0005524">
    <property type="term" value="F:ATP binding"/>
    <property type="evidence" value="ECO:0007669"/>
    <property type="project" value="UniProtKB-KW"/>
</dbReference>
<dbReference type="EC" id="2.7.11.1" evidence="3"/>
<feature type="compositionally biased region" description="Low complexity" evidence="12">
    <location>
        <begin position="109"/>
        <end position="123"/>
    </location>
</feature>
<evidence type="ECO:0000256" key="11">
    <source>
        <dbReference type="ARBA" id="ARBA00023136"/>
    </source>
</evidence>
<feature type="region of interest" description="Disordered" evidence="12">
    <location>
        <begin position="52"/>
        <end position="132"/>
    </location>
</feature>
<dbReference type="InterPro" id="IPR038357">
    <property type="entry name" value="KEN_sf"/>
</dbReference>
<feature type="transmembrane region" description="Helical" evidence="13">
    <location>
        <begin position="900"/>
        <end position="919"/>
    </location>
</feature>
<organism evidence="16 17">
    <name type="scientific">Friedmanniomyces endolithicus</name>
    <dbReference type="NCBI Taxonomy" id="329885"/>
    <lineage>
        <taxon>Eukaryota</taxon>
        <taxon>Fungi</taxon>
        <taxon>Dikarya</taxon>
        <taxon>Ascomycota</taxon>
        <taxon>Pezizomycotina</taxon>
        <taxon>Dothideomycetes</taxon>
        <taxon>Dothideomycetidae</taxon>
        <taxon>Mycosphaerellales</taxon>
        <taxon>Teratosphaeriaceae</taxon>
        <taxon>Friedmanniomyces</taxon>
    </lineage>
</organism>
<dbReference type="InterPro" id="IPR011009">
    <property type="entry name" value="Kinase-like_dom_sf"/>
</dbReference>
<feature type="transmembrane region" description="Helical" evidence="13">
    <location>
        <begin position="873"/>
        <end position="891"/>
    </location>
</feature>
<dbReference type="InterPro" id="IPR018391">
    <property type="entry name" value="PQQ_b-propeller_rpt"/>
</dbReference>
<evidence type="ECO:0000256" key="9">
    <source>
        <dbReference type="ARBA" id="ARBA00022840"/>
    </source>
</evidence>
<evidence type="ECO:0000256" key="6">
    <source>
        <dbReference type="ARBA" id="ARBA00022692"/>
    </source>
</evidence>
<dbReference type="GO" id="GO:0004674">
    <property type="term" value="F:protein serine/threonine kinase activity"/>
    <property type="evidence" value="ECO:0007669"/>
    <property type="project" value="UniProtKB-KW"/>
</dbReference>
<feature type="transmembrane region" description="Helical" evidence="13">
    <location>
        <begin position="533"/>
        <end position="552"/>
    </location>
</feature>
<keyword evidence="5" id="KW-0808">Transferase</keyword>
<keyword evidence="14" id="KW-0732">Signal</keyword>
<keyword evidence="10 13" id="KW-1133">Transmembrane helix</keyword>
<dbReference type="GO" id="GO:0016020">
    <property type="term" value="C:membrane"/>
    <property type="evidence" value="ECO:0007669"/>
    <property type="project" value="UniProtKB-SubCell"/>
</dbReference>